<reference evidence="1 2" key="1">
    <citation type="submission" date="2018-10" db="EMBL/GenBank/DDBJ databases">
        <title>Genomic Encyclopedia of Archaeal and Bacterial Type Strains, Phase II (KMG-II): from individual species to whole genera.</title>
        <authorList>
            <person name="Goeker M."/>
        </authorList>
    </citation>
    <scope>NUCLEOTIDE SEQUENCE [LARGE SCALE GENOMIC DNA]</scope>
    <source>
        <strain evidence="1 2">DSM 235</strain>
    </source>
</reference>
<dbReference type="Proteomes" id="UP000274556">
    <property type="component" value="Unassembled WGS sequence"/>
</dbReference>
<evidence type="ECO:0000313" key="1">
    <source>
        <dbReference type="EMBL" id="RKT47281.1"/>
    </source>
</evidence>
<dbReference type="EMBL" id="RBXL01000001">
    <property type="protein sequence ID" value="RKT47281.1"/>
    <property type="molecule type" value="Genomic_DNA"/>
</dbReference>
<organism evidence="1 2">
    <name type="scientific">Thiocapsa rosea</name>
    <dbReference type="NCBI Taxonomy" id="69360"/>
    <lineage>
        <taxon>Bacteria</taxon>
        <taxon>Pseudomonadati</taxon>
        <taxon>Pseudomonadota</taxon>
        <taxon>Gammaproteobacteria</taxon>
        <taxon>Chromatiales</taxon>
        <taxon>Chromatiaceae</taxon>
        <taxon>Thiocapsa</taxon>
    </lineage>
</organism>
<gene>
    <name evidence="1" type="ORF">BDD21_4846</name>
</gene>
<keyword evidence="2" id="KW-1185">Reference proteome</keyword>
<name>A0A495VD10_9GAMM</name>
<dbReference type="AlphaFoldDB" id="A0A495VD10"/>
<sequence>MARSTRSMQPAMTETSSPRRTTALLWAVAGLLLVAVVAVALYKAWPLLNPTLVEVAPLDPGCDLRAGPCDARFAGGGSLRFAIEPQTIPVVTPLRLAVQTSGLDVRAVEIDFAGVDMNMGYNRAALESAGPGVYEGQGTLPVCVRARMEWEARVLVHTAEGILAAPFRFETRRD</sequence>
<protein>
    <submittedName>
        <fullName evidence="1">Uncharacterized protein</fullName>
    </submittedName>
</protein>
<accession>A0A495VD10</accession>
<comment type="caution">
    <text evidence="1">The sequence shown here is derived from an EMBL/GenBank/DDBJ whole genome shotgun (WGS) entry which is preliminary data.</text>
</comment>
<evidence type="ECO:0000313" key="2">
    <source>
        <dbReference type="Proteomes" id="UP000274556"/>
    </source>
</evidence>
<proteinExistence type="predicted"/>